<dbReference type="PANTHER" id="PTHR15492">
    <property type="entry name" value="CYCLIN D1-BINDING PROTEIN 1"/>
    <property type="match status" value="1"/>
</dbReference>
<feature type="domain" description="Cyclin-D1-binding protein 1-like N-terminal" evidence="1">
    <location>
        <begin position="55"/>
        <end position="188"/>
    </location>
</feature>
<proteinExistence type="predicted"/>
<organism evidence="2">
    <name type="scientific">Albugo laibachii Nc14</name>
    <dbReference type="NCBI Taxonomy" id="890382"/>
    <lineage>
        <taxon>Eukaryota</taxon>
        <taxon>Sar</taxon>
        <taxon>Stramenopiles</taxon>
        <taxon>Oomycota</taxon>
        <taxon>Peronosporomycetes</taxon>
        <taxon>Albuginales</taxon>
        <taxon>Albuginaceae</taxon>
        <taxon>Albugo</taxon>
    </lineage>
</organism>
<dbReference type="InterPro" id="IPR049317">
    <property type="entry name" value="GCIP-like_N"/>
</dbReference>
<reference evidence="2" key="2">
    <citation type="submission" date="2011-02" db="EMBL/GenBank/DDBJ databases">
        <authorList>
            <person name="MacLean D."/>
        </authorList>
    </citation>
    <scope>NUCLEOTIDE SEQUENCE</scope>
</reference>
<protein>
    <submittedName>
        <fullName evidence="2">Uncharacterized protein AlNc14C46G3704</fullName>
    </submittedName>
</protein>
<dbReference type="Gene3D" id="1.20.1420.10">
    <property type="entry name" value="Talin, central domain"/>
    <property type="match status" value="1"/>
</dbReference>
<dbReference type="Gene3D" id="1.20.1410.10">
    <property type="entry name" value="I/LWEQ domain"/>
    <property type="match status" value="1"/>
</dbReference>
<evidence type="ECO:0000259" key="1">
    <source>
        <dbReference type="Pfam" id="PF13324"/>
    </source>
</evidence>
<sequence length="347" mass="38707">MTGSNDSWKEIIAAFDANIAVYLKQLKLHGNSKHFNATFWDTTESFTITRQVLIAAAGSISHEITKFSMVHTKNPSVEEAQSMCKSLRKPCEQFFSAVKTALFCGVGPSLAASIVQSSIRIFHSLRELTTALQKEEMRRVPELTGRIWDSCKSVEEIPTSNHASFQRNTLETLSMLGDSIKELKECLEATKETDLDLVELEDDFDFDATVSSEDRSAVILGVRILEMFGAILKGGALVLTRVSNALNSASGDNAELIIWTSLLDRQYTQSRNIVIDVSAALYPPIEADDLHTHLQHFSAQVDELFTTFSSQPDISDGTLRLWQKKRAKFQGEFEEFQAQVAALRESM</sequence>
<dbReference type="PANTHER" id="PTHR15492:SF1">
    <property type="entry name" value="CYCLIN-D1-BINDING PROTEIN 1"/>
    <property type="match status" value="1"/>
</dbReference>
<dbReference type="InterPro" id="IPR026907">
    <property type="entry name" value="GCIP-like"/>
</dbReference>
<dbReference type="EMBL" id="FR824091">
    <property type="protein sequence ID" value="CCA18150.1"/>
    <property type="molecule type" value="Genomic_DNA"/>
</dbReference>
<evidence type="ECO:0000313" key="2">
    <source>
        <dbReference type="EMBL" id="CCA18150.1"/>
    </source>
</evidence>
<gene>
    <name evidence="2" type="primary">AlNc14C46G3704</name>
    <name evidence="2" type="ORF">ALNC14_042930</name>
</gene>
<dbReference type="HOGENOM" id="CLU_042360_0_0_1"/>
<accession>F0WAH9</accession>
<reference evidence="2" key="1">
    <citation type="journal article" date="2011" name="PLoS Biol.">
        <title>Gene gain and loss during evolution of obligate parasitism in the white rust pathogen of Arabidopsis thaliana.</title>
        <authorList>
            <person name="Kemen E."/>
            <person name="Gardiner A."/>
            <person name="Schultz-Larsen T."/>
            <person name="Kemen A.C."/>
            <person name="Balmuth A.L."/>
            <person name="Robert-Seilaniantz A."/>
            <person name="Bailey K."/>
            <person name="Holub E."/>
            <person name="Studholme D.J."/>
            <person name="Maclean D."/>
            <person name="Jones J.D."/>
        </authorList>
    </citation>
    <scope>NUCLEOTIDE SEQUENCE</scope>
</reference>
<name>F0WAH9_9STRA</name>
<dbReference type="AlphaFoldDB" id="F0WAH9"/>
<dbReference type="Pfam" id="PF13324">
    <property type="entry name" value="GCIP_N"/>
    <property type="match status" value="1"/>
</dbReference>
<dbReference type="GO" id="GO:0005634">
    <property type="term" value="C:nucleus"/>
    <property type="evidence" value="ECO:0007669"/>
    <property type="project" value="TreeGrafter"/>
</dbReference>